<reference evidence="2" key="1">
    <citation type="thesis" date="2020" institute="ProQuest LLC" country="789 East Eisenhower Parkway, Ann Arbor, MI, USA">
        <title>Comparative Genomics and Chromosome Evolution.</title>
        <authorList>
            <person name="Mudd A.B."/>
        </authorList>
    </citation>
    <scope>NUCLEOTIDE SEQUENCE</scope>
    <source>
        <strain evidence="2">237g6f4</strain>
        <tissue evidence="2">Blood</tissue>
    </source>
</reference>
<gene>
    <name evidence="2" type="ORF">GDO81_027007</name>
</gene>
<dbReference type="PANTHER" id="PTHR46947">
    <property type="entry name" value="WD REPEAT-CONTAINING PROTEIN 73"/>
    <property type="match status" value="1"/>
</dbReference>
<organism evidence="2 3">
    <name type="scientific">Engystomops pustulosus</name>
    <name type="common">Tungara frog</name>
    <name type="synonym">Physalaemus pustulosus</name>
    <dbReference type="NCBI Taxonomy" id="76066"/>
    <lineage>
        <taxon>Eukaryota</taxon>
        <taxon>Metazoa</taxon>
        <taxon>Chordata</taxon>
        <taxon>Craniata</taxon>
        <taxon>Vertebrata</taxon>
        <taxon>Euteleostomi</taxon>
        <taxon>Amphibia</taxon>
        <taxon>Batrachia</taxon>
        <taxon>Anura</taxon>
        <taxon>Neobatrachia</taxon>
        <taxon>Hyloidea</taxon>
        <taxon>Leptodactylidae</taxon>
        <taxon>Leiuperinae</taxon>
        <taxon>Engystomops</taxon>
    </lineage>
</organism>
<evidence type="ECO:0000256" key="1">
    <source>
        <dbReference type="ARBA" id="ARBA00022737"/>
    </source>
</evidence>
<name>A0AAV6YQU0_ENGPU</name>
<dbReference type="GO" id="GO:0005829">
    <property type="term" value="C:cytosol"/>
    <property type="evidence" value="ECO:0007669"/>
    <property type="project" value="TreeGrafter"/>
</dbReference>
<keyword evidence="3" id="KW-1185">Reference proteome</keyword>
<evidence type="ECO:0000313" key="3">
    <source>
        <dbReference type="Proteomes" id="UP000824782"/>
    </source>
</evidence>
<dbReference type="SUPFAM" id="SSF50978">
    <property type="entry name" value="WD40 repeat-like"/>
    <property type="match status" value="1"/>
</dbReference>
<dbReference type="PANTHER" id="PTHR46947:SF1">
    <property type="entry name" value="WD REPEAT-CONTAINING PROTEIN 73"/>
    <property type="match status" value="1"/>
</dbReference>
<dbReference type="SMART" id="SM00320">
    <property type="entry name" value="WD40"/>
    <property type="match status" value="2"/>
</dbReference>
<sequence length="205" mass="22192">VYTLDGSSDEAVGSLSFLDPSTVHLCCLSGRQIIADVRQPGVAHEGSAVPNVPGDQHWCAAVKSQIQDACSKIASLSSEGHIIITDARNLGTPLKCAKSKSSNCPAPEERIMCICWAPTLDDYISVSGLDGTVQIYDTRHWDAAVKEVDALFTHRGHCAMGECEDGSAPRVTVHSWHPWKERTLVSAANDGSLHIWDWLDTTELP</sequence>
<dbReference type="InterPro" id="IPR042795">
    <property type="entry name" value="Wdr73"/>
</dbReference>
<dbReference type="InterPro" id="IPR036322">
    <property type="entry name" value="WD40_repeat_dom_sf"/>
</dbReference>
<dbReference type="InterPro" id="IPR001680">
    <property type="entry name" value="WD40_rpt"/>
</dbReference>
<comment type="caution">
    <text evidence="2">The sequence shown here is derived from an EMBL/GenBank/DDBJ whole genome shotgun (WGS) entry which is preliminary data.</text>
</comment>
<dbReference type="EMBL" id="WNYA01049374">
    <property type="protein sequence ID" value="KAG8536158.1"/>
    <property type="molecule type" value="Genomic_DNA"/>
</dbReference>
<keyword evidence="1" id="KW-0677">Repeat</keyword>
<feature type="non-terminal residue" evidence="2">
    <location>
        <position position="1"/>
    </location>
</feature>
<dbReference type="GO" id="GO:0000922">
    <property type="term" value="C:spindle pole"/>
    <property type="evidence" value="ECO:0007669"/>
    <property type="project" value="TreeGrafter"/>
</dbReference>
<dbReference type="GO" id="GO:0031122">
    <property type="term" value="P:cytoplasmic microtubule organization"/>
    <property type="evidence" value="ECO:0007669"/>
    <property type="project" value="TreeGrafter"/>
</dbReference>
<protein>
    <recommendedName>
        <fullName evidence="4">WD repeat domain 73</fullName>
    </recommendedName>
</protein>
<dbReference type="AlphaFoldDB" id="A0AAV6YQU0"/>
<dbReference type="Gene3D" id="2.130.10.10">
    <property type="entry name" value="YVTN repeat-like/Quinoprotein amine dehydrogenase"/>
    <property type="match status" value="1"/>
</dbReference>
<evidence type="ECO:0000313" key="2">
    <source>
        <dbReference type="EMBL" id="KAG8536158.1"/>
    </source>
</evidence>
<dbReference type="InterPro" id="IPR015943">
    <property type="entry name" value="WD40/YVTN_repeat-like_dom_sf"/>
</dbReference>
<dbReference type="Proteomes" id="UP000824782">
    <property type="component" value="Unassembled WGS sequence"/>
</dbReference>
<evidence type="ECO:0008006" key="4">
    <source>
        <dbReference type="Google" id="ProtNLM"/>
    </source>
</evidence>
<proteinExistence type="predicted"/>
<accession>A0AAV6YQU0</accession>